<proteinExistence type="predicted"/>
<reference evidence="1" key="1">
    <citation type="submission" date="2020-04" db="EMBL/GenBank/DDBJ databases">
        <authorList>
            <person name="Chiriac C."/>
            <person name="Salcher M."/>
            <person name="Ghai R."/>
            <person name="Kavagutti S V."/>
        </authorList>
    </citation>
    <scope>NUCLEOTIDE SEQUENCE</scope>
</reference>
<dbReference type="EMBL" id="LR796777">
    <property type="protein sequence ID" value="CAB4164970.1"/>
    <property type="molecule type" value="Genomic_DNA"/>
</dbReference>
<accession>A0A6J5NZ75</accession>
<evidence type="ECO:0000313" key="1">
    <source>
        <dbReference type="EMBL" id="CAB4164970.1"/>
    </source>
</evidence>
<sequence length="480" mass="49093">MTISSTDRSISYQGTGTVATYAFAFKVFSTVDLVIYKKNLVATPYPTFVVLALTTDYTVSLNANQDSNPGGTITLVAGNLGTDFEIIIVSNVSNLQPTTLTNLGGFYPSVINDSLDRATIQIQQLQQTQNACIRTNPSDFANDMSLPGYDERIGKYLAFDIATGDPIALSGTGGSVVSGTGSATIIANQGGANTARDVIFYDNTVETMRIDGSGTNSKVGIGVATPAVKLQVHDAVNATGAIQLTTTDTGSGASNGLALGVASTVCSLWNYEATPLVFGTSGLERVQIKSNGDVSIGSTATAAFGQRFVDINNLASGGDCALRFISPGASSGSTTASLTKFQVGGLILNNADPDSAAYIEFKVSNNDPKVRINSGGDMVLLQPPRLSTGIVSAGANHTLAATTGYFIATAALTLTLPAAATYTGRAITVKTIAAGAVTSASGNVVPVGSSTPGTAILAATIGKWATLVSDGTNWVIMAAN</sequence>
<name>A0A6J5NZ75_9CAUD</name>
<protein>
    <submittedName>
        <fullName evidence="1">Uncharacterized protein</fullName>
    </submittedName>
</protein>
<organism evidence="1">
    <name type="scientific">uncultured Caudovirales phage</name>
    <dbReference type="NCBI Taxonomy" id="2100421"/>
    <lineage>
        <taxon>Viruses</taxon>
        <taxon>Duplodnaviria</taxon>
        <taxon>Heunggongvirae</taxon>
        <taxon>Uroviricota</taxon>
        <taxon>Caudoviricetes</taxon>
        <taxon>Peduoviridae</taxon>
        <taxon>Maltschvirus</taxon>
        <taxon>Maltschvirus maltsch</taxon>
    </lineage>
</organism>
<gene>
    <name evidence="1" type="ORF">UFOVP824_15</name>
</gene>